<gene>
    <name evidence="1" type="ORF">LCGC14_0508680</name>
</gene>
<proteinExistence type="predicted"/>
<organism evidence="1">
    <name type="scientific">marine sediment metagenome</name>
    <dbReference type="NCBI Taxonomy" id="412755"/>
    <lineage>
        <taxon>unclassified sequences</taxon>
        <taxon>metagenomes</taxon>
        <taxon>ecological metagenomes</taxon>
    </lineage>
</organism>
<protein>
    <submittedName>
        <fullName evidence="1">Uncharacterized protein</fullName>
    </submittedName>
</protein>
<dbReference type="EMBL" id="LAZR01000614">
    <property type="protein sequence ID" value="KKN62749.1"/>
    <property type="molecule type" value="Genomic_DNA"/>
</dbReference>
<reference evidence="1" key="1">
    <citation type="journal article" date="2015" name="Nature">
        <title>Complex archaea that bridge the gap between prokaryotes and eukaryotes.</title>
        <authorList>
            <person name="Spang A."/>
            <person name="Saw J.H."/>
            <person name="Jorgensen S.L."/>
            <person name="Zaremba-Niedzwiedzka K."/>
            <person name="Martijn J."/>
            <person name="Lind A.E."/>
            <person name="van Eijk R."/>
            <person name="Schleper C."/>
            <person name="Guy L."/>
            <person name="Ettema T.J."/>
        </authorList>
    </citation>
    <scope>NUCLEOTIDE SEQUENCE</scope>
</reference>
<evidence type="ECO:0000313" key="1">
    <source>
        <dbReference type="EMBL" id="KKN62749.1"/>
    </source>
</evidence>
<sequence length="125" mass="14076">MPAGMNVQTTIIRMNQAADDDVGGAVLTGTAVYECVATTLQEMPPSMLLLQQGIETKKMGRALVRPATMIILERDELLITAPSYHPYLDTRWRIIKVNYPQMPISQKISLIQLTLERYQTNRSVQ</sequence>
<accession>A0A0F9S6L9</accession>
<dbReference type="AlphaFoldDB" id="A0A0F9S6L9"/>
<comment type="caution">
    <text evidence="1">The sequence shown here is derived from an EMBL/GenBank/DDBJ whole genome shotgun (WGS) entry which is preliminary data.</text>
</comment>
<name>A0A0F9S6L9_9ZZZZ</name>